<keyword evidence="8" id="KW-0479">Metal-binding</keyword>
<dbReference type="Pfam" id="PF07580">
    <property type="entry name" value="Peptidase_M26_C"/>
    <property type="match status" value="1"/>
</dbReference>
<dbReference type="GO" id="GO:0004222">
    <property type="term" value="F:metalloendopeptidase activity"/>
    <property type="evidence" value="ECO:0007669"/>
    <property type="project" value="InterPro"/>
</dbReference>
<feature type="compositionally biased region" description="Basic and acidic residues" evidence="16">
    <location>
        <begin position="511"/>
        <end position="550"/>
    </location>
</feature>
<organism evidence="20 21">
    <name type="scientific">Streptococcus mitis</name>
    <dbReference type="NCBI Taxonomy" id="28037"/>
    <lineage>
        <taxon>Bacteria</taxon>
        <taxon>Bacillati</taxon>
        <taxon>Bacillota</taxon>
        <taxon>Bacilli</taxon>
        <taxon>Lactobacillales</taxon>
        <taxon>Streptococcaceae</taxon>
        <taxon>Streptococcus</taxon>
        <taxon>Streptococcus mitis group</taxon>
    </lineage>
</organism>
<comment type="caution">
    <text evidence="20">The sequence shown here is derived from an EMBL/GenBank/DDBJ whole genome shotgun (WGS) entry which is preliminary data.</text>
</comment>
<keyword evidence="7 17" id="KW-0812">Transmembrane</keyword>
<evidence type="ECO:0000256" key="14">
    <source>
        <dbReference type="ARBA" id="ARBA00023088"/>
    </source>
</evidence>
<evidence type="ECO:0000256" key="8">
    <source>
        <dbReference type="ARBA" id="ARBA00022723"/>
    </source>
</evidence>
<feature type="compositionally biased region" description="Basic and acidic residues" evidence="16">
    <location>
        <begin position="322"/>
        <end position="334"/>
    </location>
</feature>
<dbReference type="PROSITE" id="PS50847">
    <property type="entry name" value="GRAM_POS_ANCHORING"/>
    <property type="match status" value="1"/>
</dbReference>
<feature type="compositionally biased region" description="Polar residues" evidence="16">
    <location>
        <begin position="444"/>
        <end position="454"/>
    </location>
</feature>
<feature type="compositionally biased region" description="Basic and acidic residues" evidence="16">
    <location>
        <begin position="619"/>
        <end position="636"/>
    </location>
</feature>
<feature type="compositionally biased region" description="Basic and acidic residues" evidence="16">
    <location>
        <begin position="565"/>
        <end position="577"/>
    </location>
</feature>
<evidence type="ECO:0000259" key="18">
    <source>
        <dbReference type="PROSITE" id="PS50847"/>
    </source>
</evidence>
<dbReference type="Proteomes" id="UP000028022">
    <property type="component" value="Unassembled WGS sequence"/>
</dbReference>
<dbReference type="NCBIfam" id="NF046021">
    <property type="entry name" value="ZmpC"/>
    <property type="match status" value="1"/>
</dbReference>
<feature type="transmembrane region" description="Helical" evidence="17">
    <location>
        <begin position="130"/>
        <end position="148"/>
    </location>
</feature>
<keyword evidence="9" id="KW-0732">Signal</keyword>
<evidence type="ECO:0000256" key="9">
    <source>
        <dbReference type="ARBA" id="ARBA00022729"/>
    </source>
</evidence>
<comment type="subcellular location">
    <subcellularLocation>
        <location evidence="2">Membrane</location>
        <topology evidence="2">Multi-pass membrane protein</topology>
    </subcellularLocation>
</comment>
<evidence type="ECO:0000313" key="21">
    <source>
        <dbReference type="Proteomes" id="UP000028022"/>
    </source>
</evidence>
<dbReference type="InterPro" id="IPR005877">
    <property type="entry name" value="YSIRK_signal_dom"/>
</dbReference>
<feature type="region of interest" description="Disordered" evidence="16">
    <location>
        <begin position="229"/>
        <end position="733"/>
    </location>
</feature>
<feature type="compositionally biased region" description="Polar residues" evidence="16">
    <location>
        <begin position="336"/>
        <end position="346"/>
    </location>
</feature>
<feature type="compositionally biased region" description="Polar residues" evidence="16">
    <location>
        <begin position="606"/>
        <end position="616"/>
    </location>
</feature>
<evidence type="ECO:0000256" key="15">
    <source>
        <dbReference type="ARBA" id="ARBA00023136"/>
    </source>
</evidence>
<evidence type="ECO:0000256" key="11">
    <source>
        <dbReference type="ARBA" id="ARBA00022833"/>
    </source>
</evidence>
<dbReference type="PROSITE" id="PS51109">
    <property type="entry name" value="G5"/>
    <property type="match status" value="1"/>
</dbReference>
<evidence type="ECO:0000259" key="19">
    <source>
        <dbReference type="PROSITE" id="PS51109"/>
    </source>
</evidence>
<evidence type="ECO:0000256" key="3">
    <source>
        <dbReference type="ARBA" id="ARBA00005425"/>
    </source>
</evidence>
<evidence type="ECO:0000256" key="5">
    <source>
        <dbReference type="ARBA" id="ARBA00022525"/>
    </source>
</evidence>
<feature type="compositionally biased region" description="Basic and acidic residues" evidence="16">
    <location>
        <begin position="349"/>
        <end position="361"/>
    </location>
</feature>
<evidence type="ECO:0000256" key="17">
    <source>
        <dbReference type="SAM" id="Phobius"/>
    </source>
</evidence>
<dbReference type="Gene3D" id="2.160.20.110">
    <property type="match status" value="1"/>
</dbReference>
<dbReference type="Gene3D" id="2.20.230.10">
    <property type="entry name" value="Resuscitation-promoting factor rpfb"/>
    <property type="match status" value="1"/>
</dbReference>
<keyword evidence="6" id="KW-0645">Protease</keyword>
<feature type="compositionally biased region" description="Basic and acidic residues" evidence="16">
    <location>
        <begin position="700"/>
        <end position="720"/>
    </location>
</feature>
<feature type="transmembrane region" description="Helical" evidence="17">
    <location>
        <begin position="101"/>
        <end position="118"/>
    </location>
</feature>
<evidence type="ECO:0000313" key="20">
    <source>
        <dbReference type="EMBL" id="KEQ49099.1"/>
    </source>
</evidence>
<gene>
    <name evidence="20" type="primary">zmpC</name>
    <name evidence="20" type="ORF">SK608_0093</name>
</gene>
<reference evidence="20 21" key="1">
    <citation type="submission" date="2014-05" db="EMBL/GenBank/DDBJ databases">
        <authorList>
            <person name="Daugherty S.C."/>
            <person name="Tallon L.J."/>
            <person name="Sadzewicz L."/>
            <person name="Kilian M."/>
            <person name="Tettelin H."/>
        </authorList>
    </citation>
    <scope>NUCLEOTIDE SEQUENCE [LARGE SCALE GENOMIC DNA]</scope>
    <source>
        <strain evidence="20 21">SK608</strain>
    </source>
</reference>
<keyword evidence="15 17" id="KW-0472">Membrane</keyword>
<dbReference type="NCBIfam" id="TIGR01168">
    <property type="entry name" value="YSIRK_signal"/>
    <property type="match status" value="1"/>
</dbReference>
<keyword evidence="12 17" id="KW-1133">Transmembrane helix</keyword>
<feature type="compositionally biased region" description="Basic and acidic residues" evidence="16">
    <location>
        <begin position="457"/>
        <end position="469"/>
    </location>
</feature>
<evidence type="ECO:0000256" key="2">
    <source>
        <dbReference type="ARBA" id="ARBA00004141"/>
    </source>
</evidence>
<comment type="cofactor">
    <cofactor evidence="1">
        <name>Zn(2+)</name>
        <dbReference type="ChEBI" id="CHEBI:29105"/>
    </cofactor>
</comment>
<keyword evidence="13 20" id="KW-0482">Metalloprotease</keyword>
<keyword evidence="5" id="KW-0964">Secreted</keyword>
<proteinExistence type="inferred from homology"/>
<feature type="domain" description="G5" evidence="19">
    <location>
        <begin position="741"/>
        <end position="820"/>
    </location>
</feature>
<keyword evidence="10" id="KW-0378">Hydrolase</keyword>
<evidence type="ECO:0000256" key="6">
    <source>
        <dbReference type="ARBA" id="ARBA00022670"/>
    </source>
</evidence>
<dbReference type="InterPro" id="IPR011505">
    <property type="entry name" value="Peptidase_M26_C_dom"/>
</dbReference>
<keyword evidence="11" id="KW-0862">Zinc</keyword>
<dbReference type="Pfam" id="PF07501">
    <property type="entry name" value="G5"/>
    <property type="match status" value="1"/>
</dbReference>
<feature type="compositionally biased region" description="Polar residues" evidence="16">
    <location>
        <begin position="277"/>
        <end position="295"/>
    </location>
</feature>
<feature type="compositionally biased region" description="Basic and acidic residues" evidence="16">
    <location>
        <begin position="592"/>
        <end position="604"/>
    </location>
</feature>
<dbReference type="GO" id="GO:0008270">
    <property type="term" value="F:zinc ion binding"/>
    <property type="evidence" value="ECO:0007669"/>
    <property type="project" value="InterPro"/>
</dbReference>
<dbReference type="Pfam" id="PF04650">
    <property type="entry name" value="YSIRK_signal"/>
    <property type="match status" value="1"/>
</dbReference>
<dbReference type="Pfam" id="PF05342">
    <property type="entry name" value="Peptidase_M26_N"/>
    <property type="match status" value="1"/>
</dbReference>
<protein>
    <submittedName>
        <fullName evidence="20">Zinc metalloprotease ZmpC</fullName>
    </submittedName>
</protein>
<evidence type="ECO:0000256" key="12">
    <source>
        <dbReference type="ARBA" id="ARBA00022989"/>
    </source>
</evidence>
<keyword evidence="4" id="KW-0134">Cell wall</keyword>
<dbReference type="EMBL" id="JPFZ01000006">
    <property type="protein sequence ID" value="KEQ49099.1"/>
    <property type="molecule type" value="Genomic_DNA"/>
</dbReference>
<dbReference type="GO" id="GO:0005576">
    <property type="term" value="C:extracellular region"/>
    <property type="evidence" value="ECO:0007669"/>
    <property type="project" value="InterPro"/>
</dbReference>
<evidence type="ECO:0000256" key="13">
    <source>
        <dbReference type="ARBA" id="ARBA00023049"/>
    </source>
</evidence>
<evidence type="ECO:0000256" key="4">
    <source>
        <dbReference type="ARBA" id="ARBA00022512"/>
    </source>
</evidence>
<dbReference type="InterPro" id="IPR008006">
    <property type="entry name" value="Peptidase_M26_N_dom"/>
</dbReference>
<dbReference type="SMART" id="SM01208">
    <property type="entry name" value="G5"/>
    <property type="match status" value="1"/>
</dbReference>
<evidence type="ECO:0000256" key="1">
    <source>
        <dbReference type="ARBA" id="ARBA00001947"/>
    </source>
</evidence>
<feature type="compositionally biased region" description="Basic and acidic residues" evidence="16">
    <location>
        <begin position="646"/>
        <end position="666"/>
    </location>
</feature>
<feature type="compositionally biased region" description="Polar residues" evidence="16">
    <location>
        <begin position="254"/>
        <end position="270"/>
    </location>
</feature>
<comment type="similarity">
    <text evidence="3">Belongs to the peptidase M26 family.</text>
</comment>
<feature type="compositionally biased region" description="Basic and acidic residues" evidence="16">
    <location>
        <begin position="376"/>
        <end position="388"/>
    </location>
</feature>
<keyword evidence="14" id="KW-0572">Peptidoglycan-anchor</keyword>
<dbReference type="GO" id="GO:0016020">
    <property type="term" value="C:membrane"/>
    <property type="evidence" value="ECO:0007669"/>
    <property type="project" value="UniProtKB-SubCell"/>
</dbReference>
<name>A0A081R1M6_STRMT</name>
<dbReference type="GO" id="GO:0006508">
    <property type="term" value="P:proteolysis"/>
    <property type="evidence" value="ECO:0007669"/>
    <property type="project" value="UniProtKB-KW"/>
</dbReference>
<dbReference type="InterPro" id="IPR019931">
    <property type="entry name" value="LPXTG_anchor"/>
</dbReference>
<feature type="compositionally biased region" description="Basic and acidic residues" evidence="16">
    <location>
        <begin position="403"/>
        <end position="423"/>
    </location>
</feature>
<evidence type="ECO:0000256" key="16">
    <source>
        <dbReference type="SAM" id="MobiDB-lite"/>
    </source>
</evidence>
<sequence>MGRKSIGEKRQSFSMRKLSVGLVSVTVASFFLMSQGIQSVSADHMESPIHYKYMTEGELTDEEKSLLVEALPQLAEESDDTYYLVYRPQQFLPNTGFNPTVGTFLFTAGLSLLVLLVSKRENGKKRFVHFLLLTSMGVQLLPASAFGLTSQILSAYNSQLSIGVGEQLPEPLKIEGYQYIGYIKTKKQDNAGISRIVDGQYSAQKDNQPDSTKISDVVHSADLEWNQGWGKVSLQGETSGDDGLSEKSSIAAENPSSNDSLVSQGEQNPSYKGESVVRSTLPEQENPVSATTVQSAEEEVLATTNDRPEYKLPLETKGTQEPGHEGEAAVREETPEYTNPVATKGTQEPGHEGEAAVREEEPVYTEPLETKGTQESGHEGEAAVREENPVYTNSSEAKGTQEPGHEGEATVREETPEYTKPLETKGTQEPGHEGEAAVREETPEYTNPVATKGTQEPGHEGEAAVREEEPVYTEPLETKGTQESGHEGEAAVREENPVYTNSSEAKGTQEPGHEGEATVREETPEYTKPLETKGTKEPGHEGEAAVREEEPVYTEPLATKGTQEAGHEGEAAVREESPVYTEPLATRGTQEPGHEGEAAVREETPEYTNPVATKGTQDPGHEGEATVREETPEHTDPVSTKGTQEPGHEGEAAVREETPEYTKPLETKGTQEPGHEGAAVVQPELPEYTDPVATKGAQEAGHEGEAAVREETPEYTKPLETKGTQEPGHEGESVVTEELPALEVTTRNRTETENIPYTTEEIQDATLLKNRRRTEQPGQAGTRTIQYEDYIVNGNVVETKELSRTEVAPVKEIVKVGTLVKVKPTVEIINLTKAENKKSITVSYNLTDTTSAYVSAKAQVFHEDELVKEVDIENPAKEQVISGLDYYTPYTLKTRLTYNLGENDEQSTETSTQAFQLDYKKIEIKDIDSVELYGKENDRYRRYLSLSETPTDTAKYFVKIKSDRFKEMYIPVKSITENTDGTYKVTAAVDQLVEEGAEGYKEDYTFNVAKTKAEQPGVYTSFKQLVTAMQSNLAGVYKLAADMTADEVGVPENQTSYITGEFTGTLVGAEGNKAYAIYDLKKPLFDVLKNSTVKDLDLKNTQVDSKENAAAVAKTANNATISNVAVEGKVSGRKSVAGLVVDATNTRIENSSFSGKLVANHADNNANYAGGIVGKLTGGNAKVDKSKVDAVISTAARNNNQTAGGIAGKLENGALVTRSVTTGKILNGQGYPRVGGIVGSTYPRGRVDNVVSNMNVGDGYATTGDQFSSADVKNTITSVENKKQDNFVRKVTKEEADAKIASYGITVTLDDTGQDQKANSKEVDYTTLNKAQVERKVAYNNIEKLMPFYNKELVVHYGNKVATTDKLYTTELLDVVPMNGNEVVTDINNKKNSINRVMLHYKDNTVEYLDVTFKENFANSQVVEYNVADKGYIFTPEAFVSDYTAITNNVLSELQNVTFSSEATKKVLGATDDAALDNLYLDREFEEVKTNIAEHLRKVLAMDKSINTTGDGVVEYVSEKIKNNKEAFMLGLTYMNRWYNINYDSLNTKDLSVYKFDFNGNNEASTLDTIIALGNSGLENLRGPNTTGLYASALAPLKGEDSVFDFVEAYRKLFLPNKTNNQWFKDNTKAYIVEATSDIEEVREKQVSPTADKKYSIGVYDRISAPSWGYKSMLLPLLTMKEESLYAISTLSTLAFGSYERYRDRGADGAILSGDALKQYVRGKVDQSAKWQRDHYDIWYKVLAPEFKERLYRAVPVTDAFEVKDTNGRGYWATLSDKNIDSIYSFFGPAGKYHTPRKNAGAYATGVEAYFVSDRLLDQYGTSVYSHEMVHNSDGKVYFEGNERREGLGAELYALGLLQSADSVDKDAIVLNTIFKGDKDSRTRLHTYDPTARFTSEEEIQHYLHGMYDVLYTLDAMEAKAVLTQSDTVKKQWFRKIENYYVRDDRYNKDTHAGNKVRPLTDEEVARLKTLDSLIENDIINRRAYQNEAQYGRNGYYTISMFSPIYAGLSNPNGAPGDVMFRKTAYELYAEKGYHKGFLPYVSNQYAADALAEGSKTYSNWYKKDVALVTDDLVLKKVFDNHYPNWVEFKKDMFNQRISKQANLKPITIQYELDKPNSTKEVTISSAQEMQALIDAAVAHDVKNLKRATENVPSSWVHLLKQKIYNAYLRSTDDFRESIYK</sequence>
<feature type="compositionally biased region" description="Basic and acidic residues" evidence="16">
    <location>
        <begin position="484"/>
        <end position="496"/>
    </location>
</feature>
<feature type="compositionally biased region" description="Basic and acidic residues" evidence="16">
    <location>
        <begin position="430"/>
        <end position="442"/>
    </location>
</feature>
<accession>A0A081R1M6</accession>
<feature type="domain" description="Gram-positive cocci surface proteins LPxTG" evidence="18">
    <location>
        <begin position="92"/>
        <end position="127"/>
    </location>
</feature>
<evidence type="ECO:0000256" key="10">
    <source>
        <dbReference type="ARBA" id="ARBA00022801"/>
    </source>
</evidence>
<evidence type="ECO:0000256" key="7">
    <source>
        <dbReference type="ARBA" id="ARBA00022692"/>
    </source>
</evidence>
<dbReference type="InterPro" id="IPR011098">
    <property type="entry name" value="G5_dom"/>
</dbReference>